<dbReference type="InterPro" id="IPR036291">
    <property type="entry name" value="NAD(P)-bd_dom_sf"/>
</dbReference>
<reference evidence="4" key="1">
    <citation type="journal article" date="2012" name="Science">
        <title>The Paleozoic origin of enzymatic lignin decomposition reconstructed from 31 fungal genomes.</title>
        <authorList>
            <person name="Floudas D."/>
            <person name="Binder M."/>
            <person name="Riley R."/>
            <person name="Barry K."/>
            <person name="Blanchette R.A."/>
            <person name="Henrissat B."/>
            <person name="Martinez A.T."/>
            <person name="Otillar R."/>
            <person name="Spatafora J.W."/>
            <person name="Yadav J.S."/>
            <person name="Aerts A."/>
            <person name="Benoit I."/>
            <person name="Boyd A."/>
            <person name="Carlson A."/>
            <person name="Copeland A."/>
            <person name="Coutinho P.M."/>
            <person name="de Vries R.P."/>
            <person name="Ferreira P."/>
            <person name="Findley K."/>
            <person name="Foster B."/>
            <person name="Gaskell J."/>
            <person name="Glotzer D."/>
            <person name="Gorecki P."/>
            <person name="Heitman J."/>
            <person name="Hesse C."/>
            <person name="Hori C."/>
            <person name="Igarashi K."/>
            <person name="Jurgens J.A."/>
            <person name="Kallen N."/>
            <person name="Kersten P."/>
            <person name="Kohler A."/>
            <person name="Kuees U."/>
            <person name="Kumar T.K.A."/>
            <person name="Kuo A."/>
            <person name="LaButti K."/>
            <person name="Larrondo L.F."/>
            <person name="Lindquist E."/>
            <person name="Ling A."/>
            <person name="Lombard V."/>
            <person name="Lucas S."/>
            <person name="Lundell T."/>
            <person name="Martin R."/>
            <person name="McLaughlin D.J."/>
            <person name="Morgenstern I."/>
            <person name="Morin E."/>
            <person name="Murat C."/>
            <person name="Nagy L.G."/>
            <person name="Nolan M."/>
            <person name="Ohm R.A."/>
            <person name="Patyshakuliyeva A."/>
            <person name="Rokas A."/>
            <person name="Ruiz-Duenas F.J."/>
            <person name="Sabat G."/>
            <person name="Salamov A."/>
            <person name="Samejima M."/>
            <person name="Schmutz J."/>
            <person name="Slot J.C."/>
            <person name="St John F."/>
            <person name="Stenlid J."/>
            <person name="Sun H."/>
            <person name="Sun S."/>
            <person name="Syed K."/>
            <person name="Tsang A."/>
            <person name="Wiebenga A."/>
            <person name="Young D."/>
            <person name="Pisabarro A."/>
            <person name="Eastwood D.C."/>
            <person name="Martin F."/>
            <person name="Cullen D."/>
            <person name="Grigoriev I.V."/>
            <person name="Hibbett D.S."/>
        </authorList>
    </citation>
    <scope>NUCLEOTIDE SEQUENCE [LARGE SCALE GENOMIC DNA]</scope>
    <source>
        <strain evidence="4">RWD-64-598 SS2</strain>
    </source>
</reference>
<dbReference type="Gene3D" id="3.30.1780.10">
    <property type="entry name" value="ornithine cyclodeaminase, domain 1"/>
    <property type="match status" value="1"/>
</dbReference>
<evidence type="ECO:0000256" key="2">
    <source>
        <dbReference type="SAM" id="Phobius"/>
    </source>
</evidence>
<dbReference type="AlphaFoldDB" id="A0A5M3MHA5"/>
<dbReference type="RefSeq" id="XP_007772279.1">
    <property type="nucleotide sequence ID" value="XM_007774089.1"/>
</dbReference>
<dbReference type="KEGG" id="cput:CONPUDRAFT_146072"/>
<gene>
    <name evidence="3" type="ORF">CONPUDRAFT_146072</name>
</gene>
<protein>
    <submittedName>
        <fullName evidence="3">NAD(P)-binding protein</fullName>
    </submittedName>
</protein>
<dbReference type="PANTHER" id="PTHR13812">
    <property type="entry name" value="KETIMINE REDUCTASE MU-CRYSTALLIN"/>
    <property type="match status" value="1"/>
</dbReference>
<evidence type="ECO:0000313" key="4">
    <source>
        <dbReference type="Proteomes" id="UP000053558"/>
    </source>
</evidence>
<dbReference type="EMBL" id="JH711583">
    <property type="protein sequence ID" value="EIW78001.1"/>
    <property type="molecule type" value="Genomic_DNA"/>
</dbReference>
<keyword evidence="2" id="KW-0472">Membrane</keyword>
<dbReference type="InterPro" id="IPR003462">
    <property type="entry name" value="ODC_Mu_crystall"/>
</dbReference>
<dbReference type="PANTHER" id="PTHR13812:SF19">
    <property type="entry name" value="KETIMINE REDUCTASE MU-CRYSTALLIN"/>
    <property type="match status" value="1"/>
</dbReference>
<keyword evidence="2" id="KW-0812">Transmembrane</keyword>
<evidence type="ECO:0000313" key="3">
    <source>
        <dbReference type="EMBL" id="EIW78001.1"/>
    </source>
</evidence>
<dbReference type="Proteomes" id="UP000053558">
    <property type="component" value="Unassembled WGS sequence"/>
</dbReference>
<dbReference type="InterPro" id="IPR023401">
    <property type="entry name" value="ODC_N"/>
</dbReference>
<feature type="transmembrane region" description="Helical" evidence="2">
    <location>
        <begin position="475"/>
        <end position="499"/>
    </location>
</feature>
<name>A0A5M3MHA5_CONPW</name>
<comment type="similarity">
    <text evidence="1">Belongs to the ornithine cyclodeaminase/mu-crystallin family.</text>
</comment>
<organism evidence="3 4">
    <name type="scientific">Coniophora puteana (strain RWD-64-598)</name>
    <name type="common">Brown rot fungus</name>
    <dbReference type="NCBI Taxonomy" id="741705"/>
    <lineage>
        <taxon>Eukaryota</taxon>
        <taxon>Fungi</taxon>
        <taxon>Dikarya</taxon>
        <taxon>Basidiomycota</taxon>
        <taxon>Agaricomycotina</taxon>
        <taxon>Agaricomycetes</taxon>
        <taxon>Agaricomycetidae</taxon>
        <taxon>Boletales</taxon>
        <taxon>Coniophorineae</taxon>
        <taxon>Coniophoraceae</taxon>
        <taxon>Coniophora</taxon>
    </lineage>
</organism>
<sequence>MSLLVLSASDVDRITVNLSPTGLIQSMVDVFSTVSRSSSPSAEEAYCLPHRTTINMSHHKSLFMPSRVASIGTAIKIVSVPTSPVAQSGGLPASTLVLDEQTGRAKAIVNARSLTALRNAAGSALATKLALSFPRPRRDYEPRVLVLFGAGQQIAAHAHLFLRVFPSLKECHIINRSDNARLQDLTTSLERAYPTIIIQSHAGDRRTVDETNTVVGSADIICTATSSTAPLFPADLVKTGAHLNLIGSFTSHMKEISVELVHRAGPVIVETAEAALAEAGELIEAGYERENVVEIGKLINSGEERRSFYSRAVDVTIFKSVGIGLQDVAIASLVVKKAKELGWSLLFKSFSSAADFKASDIQAVALLCVALYDYGISSPHILSMRFESHAEWAVGSLPAEIDLVWLTLCLRIPVIIYGVKIRYNVPELTLLLIRVCAVYNNNSKMKLILCFLLSLEVIVTLYGQFGSNSHNPFRYAMLVYVPILSFECLLLALLLYGLVFSRTASLQLNLNKENRWTSLLMVVLRDGCLYFVITPLCASKRRRRAGHPVDSKVRKELAHVVLAHGPGPAVELELEVLLAVAHERLEHHRVLLALLLLPRGFPTWPVRDGRQRAGGRAHAGAVAVSEWAGVDRRVMEAVSRKVVEAGAGLLVAGAVKTTAAGVEVVEDATEVVVVVVVVVDVTAAEGEGEERLRVVVEAEAVQMEALGVAVAFRIGKIFDLREQKT</sequence>
<comment type="caution">
    <text evidence="3">The sequence shown here is derived from an EMBL/GenBank/DDBJ whole genome shotgun (WGS) entry which is preliminary data.</text>
</comment>
<accession>A0A5M3MHA5</accession>
<keyword evidence="2" id="KW-1133">Transmembrane helix</keyword>
<dbReference type="GO" id="GO:0005737">
    <property type="term" value="C:cytoplasm"/>
    <property type="evidence" value="ECO:0007669"/>
    <property type="project" value="TreeGrafter"/>
</dbReference>
<feature type="transmembrane region" description="Helical" evidence="2">
    <location>
        <begin position="445"/>
        <end position="463"/>
    </location>
</feature>
<evidence type="ECO:0000256" key="1">
    <source>
        <dbReference type="ARBA" id="ARBA00008903"/>
    </source>
</evidence>
<keyword evidence="4" id="KW-1185">Reference proteome</keyword>
<dbReference type="OrthoDB" id="41492at2759"/>
<dbReference type="Pfam" id="PF02423">
    <property type="entry name" value="OCD_Mu_crystall"/>
    <property type="match status" value="1"/>
</dbReference>
<dbReference type="SUPFAM" id="SSF51735">
    <property type="entry name" value="NAD(P)-binding Rossmann-fold domains"/>
    <property type="match status" value="1"/>
</dbReference>
<proteinExistence type="inferred from homology"/>
<dbReference type="Gene3D" id="3.40.50.720">
    <property type="entry name" value="NAD(P)-binding Rossmann-like Domain"/>
    <property type="match status" value="1"/>
</dbReference>
<dbReference type="GeneID" id="19202150"/>